<dbReference type="InterPro" id="IPR008272">
    <property type="entry name" value="HB-CoA_thioesterase_AS"/>
</dbReference>
<keyword evidence="2 3" id="KW-0378">Hydrolase</keyword>
<dbReference type="SUPFAM" id="SSF54637">
    <property type="entry name" value="Thioesterase/thiol ester dehydrase-isomerase"/>
    <property type="match status" value="1"/>
</dbReference>
<organism evidence="3 4">
    <name type="scientific">Marininema halotolerans</name>
    <dbReference type="NCBI Taxonomy" id="1155944"/>
    <lineage>
        <taxon>Bacteria</taxon>
        <taxon>Bacillati</taxon>
        <taxon>Bacillota</taxon>
        <taxon>Bacilli</taxon>
        <taxon>Bacillales</taxon>
        <taxon>Thermoactinomycetaceae</taxon>
        <taxon>Marininema</taxon>
    </lineage>
</organism>
<dbReference type="Pfam" id="PF13279">
    <property type="entry name" value="4HBT_2"/>
    <property type="match status" value="1"/>
</dbReference>
<dbReference type="GO" id="GO:0047617">
    <property type="term" value="F:fatty acyl-CoA hydrolase activity"/>
    <property type="evidence" value="ECO:0007669"/>
    <property type="project" value="TreeGrafter"/>
</dbReference>
<evidence type="ECO:0000313" key="3">
    <source>
        <dbReference type="EMBL" id="SFS71405.1"/>
    </source>
</evidence>
<evidence type="ECO:0000313" key="4">
    <source>
        <dbReference type="Proteomes" id="UP000198660"/>
    </source>
</evidence>
<proteinExistence type="inferred from homology"/>
<dbReference type="PANTHER" id="PTHR31793">
    <property type="entry name" value="4-HYDROXYBENZOYL-COA THIOESTERASE FAMILY MEMBER"/>
    <property type="match status" value="1"/>
</dbReference>
<dbReference type="CDD" id="cd00586">
    <property type="entry name" value="4HBT"/>
    <property type="match status" value="1"/>
</dbReference>
<dbReference type="Gene3D" id="3.10.129.10">
    <property type="entry name" value="Hotdog Thioesterase"/>
    <property type="match status" value="1"/>
</dbReference>
<gene>
    <name evidence="3" type="ORF">SAMN05444972_106116</name>
</gene>
<dbReference type="PANTHER" id="PTHR31793:SF27">
    <property type="entry name" value="NOVEL THIOESTERASE SUPERFAMILY DOMAIN AND SAPOSIN A-TYPE DOMAIN CONTAINING PROTEIN (0610012H03RIK)"/>
    <property type="match status" value="1"/>
</dbReference>
<name>A0A1I6S352_9BACL</name>
<dbReference type="OrthoDB" id="9800856at2"/>
<sequence length="139" mass="16465">MVMAKTQVRVRYQETDQMGIVHHSVYAIWFEVGRSELIRELGYSYQFFEERGLLLPVVDYHCRFVSPARFDDQIIIQTTIKELRGAKMVFAYELFHETGARIAHGETIHLWVDQTMKPVRFQEAHPTLYNKFQGRLKDI</sequence>
<dbReference type="PROSITE" id="PS01328">
    <property type="entry name" value="4HBCOA_THIOESTERASE"/>
    <property type="match status" value="1"/>
</dbReference>
<dbReference type="InterPro" id="IPR029069">
    <property type="entry name" value="HotDog_dom_sf"/>
</dbReference>
<protein>
    <submittedName>
        <fullName evidence="3">Acyl-CoA thioester hydrolase</fullName>
    </submittedName>
</protein>
<dbReference type="EMBL" id="FPAA01000006">
    <property type="protein sequence ID" value="SFS71405.1"/>
    <property type="molecule type" value="Genomic_DNA"/>
</dbReference>
<dbReference type="Proteomes" id="UP000198660">
    <property type="component" value="Unassembled WGS sequence"/>
</dbReference>
<keyword evidence="4" id="KW-1185">Reference proteome</keyword>
<dbReference type="InterPro" id="IPR006684">
    <property type="entry name" value="YbgC/YbaW"/>
</dbReference>
<dbReference type="PIRSF" id="PIRSF003230">
    <property type="entry name" value="YbgC"/>
    <property type="match status" value="1"/>
</dbReference>
<dbReference type="InterPro" id="IPR050563">
    <property type="entry name" value="4-hydroxybenzoyl-CoA_TE"/>
</dbReference>
<reference evidence="4" key="1">
    <citation type="submission" date="2016-10" db="EMBL/GenBank/DDBJ databases">
        <authorList>
            <person name="Varghese N."/>
            <person name="Submissions S."/>
        </authorList>
    </citation>
    <scope>NUCLEOTIDE SEQUENCE [LARGE SCALE GENOMIC DNA]</scope>
    <source>
        <strain evidence="4">DSM 45789</strain>
    </source>
</reference>
<accession>A0A1I6S352</accession>
<evidence type="ECO:0000256" key="1">
    <source>
        <dbReference type="ARBA" id="ARBA00005953"/>
    </source>
</evidence>
<dbReference type="AlphaFoldDB" id="A0A1I6S352"/>
<evidence type="ECO:0000256" key="2">
    <source>
        <dbReference type="ARBA" id="ARBA00022801"/>
    </source>
</evidence>
<comment type="similarity">
    <text evidence="1">Belongs to the 4-hydroxybenzoyl-CoA thioesterase family.</text>
</comment>
<dbReference type="NCBIfam" id="TIGR00051">
    <property type="entry name" value="YbgC/FadM family acyl-CoA thioesterase"/>
    <property type="match status" value="1"/>
</dbReference>